<dbReference type="EMBL" id="GL379848">
    <property type="protein sequence ID" value="EGT54819.1"/>
    <property type="molecule type" value="Genomic_DNA"/>
</dbReference>
<name>G0N7N8_CAEBE</name>
<protein>
    <submittedName>
        <fullName evidence="2">Uncharacterized protein</fullName>
    </submittedName>
</protein>
<keyword evidence="3" id="KW-1185">Reference proteome</keyword>
<organism evidence="3">
    <name type="scientific">Caenorhabditis brenneri</name>
    <name type="common">Nematode worm</name>
    <dbReference type="NCBI Taxonomy" id="135651"/>
    <lineage>
        <taxon>Eukaryota</taxon>
        <taxon>Metazoa</taxon>
        <taxon>Ecdysozoa</taxon>
        <taxon>Nematoda</taxon>
        <taxon>Chromadorea</taxon>
        <taxon>Rhabditida</taxon>
        <taxon>Rhabditina</taxon>
        <taxon>Rhabditomorpha</taxon>
        <taxon>Rhabditoidea</taxon>
        <taxon>Rhabditidae</taxon>
        <taxon>Peloderinae</taxon>
        <taxon>Caenorhabditis</taxon>
    </lineage>
</organism>
<evidence type="ECO:0000313" key="3">
    <source>
        <dbReference type="Proteomes" id="UP000008068"/>
    </source>
</evidence>
<accession>G0N7N8</accession>
<sequence>MSTNNQEVVGGRPECRLRGNGETKYIIEIAVFNDPCLTQIPALNVFQNRIRIGKNPVVILEEDQSVTVKCVYGLPTVETMTLPIINSNFNIDNFAHPEAEIRPSNNSELSSSASQSKTSLSVDEATGESVQQSFENNELANSQSRITDSSVGSGISRLLSTQNSNNLEQFATTAFQTNENNQMKENGFGAAGSNENFNSFGSSNIDRTWPATNSGDEYGTASPQRTTRSFHDLATVMKSNFGRSNLEEFVSKTYALGEYNNMASPAYAYSSEIHDEREVDVGRESRYEVCCSECIKPSITAFQRPYEKRTQRHPKPIRNEDGAVSSFRSITEIVHAAETATASKGNLGISINFSVLFFSEGKGNGDLSDLQILMDCVLPIRGFGYRKLTEQEIIRWKNLIQQDAHIRELLASSKSSAEIENIFEHEEYKNMFTSSKWHEIALCVHRALTNSLDRSNSRSELQLFVGNVPTEW</sequence>
<dbReference type="AlphaFoldDB" id="G0N7N8"/>
<evidence type="ECO:0000313" key="2">
    <source>
        <dbReference type="EMBL" id="EGT54819.1"/>
    </source>
</evidence>
<feature type="compositionally biased region" description="Polar residues" evidence="1">
    <location>
        <begin position="128"/>
        <end position="147"/>
    </location>
</feature>
<gene>
    <name evidence="2" type="ORF">CAEBREN_28984</name>
</gene>
<feature type="compositionally biased region" description="Low complexity" evidence="1">
    <location>
        <begin position="104"/>
        <end position="121"/>
    </location>
</feature>
<dbReference type="FunCoup" id="G0N7N8">
    <property type="interactions" value="1"/>
</dbReference>
<dbReference type="eggNOG" id="ENOG502S5JP">
    <property type="taxonomic scope" value="Eukaryota"/>
</dbReference>
<dbReference type="InParanoid" id="G0N7N8"/>
<dbReference type="STRING" id="135651.G0N7N8"/>
<reference evidence="3" key="1">
    <citation type="submission" date="2011-07" db="EMBL/GenBank/DDBJ databases">
        <authorList>
            <consortium name="Caenorhabditis brenneri Sequencing and Analysis Consortium"/>
            <person name="Wilson R.K."/>
        </authorList>
    </citation>
    <scope>NUCLEOTIDE SEQUENCE [LARGE SCALE GENOMIC DNA]</scope>
    <source>
        <strain evidence="3">PB2801</strain>
    </source>
</reference>
<feature type="region of interest" description="Disordered" evidence="1">
    <location>
        <begin position="101"/>
        <end position="147"/>
    </location>
</feature>
<dbReference type="Proteomes" id="UP000008068">
    <property type="component" value="Unassembled WGS sequence"/>
</dbReference>
<evidence type="ECO:0000256" key="1">
    <source>
        <dbReference type="SAM" id="MobiDB-lite"/>
    </source>
</evidence>
<proteinExistence type="predicted"/>
<dbReference type="HOGENOM" id="CLU_579002_0_0_1"/>
<dbReference type="OrthoDB" id="5810112at2759"/>